<dbReference type="Gene3D" id="1.20.1260.10">
    <property type="match status" value="1"/>
</dbReference>
<feature type="chain" id="PRO_5024308362" evidence="1">
    <location>
        <begin position="22"/>
        <end position="192"/>
    </location>
</feature>
<dbReference type="RefSeq" id="WP_150034343.1">
    <property type="nucleotide sequence ID" value="NZ_VWSH01000004.1"/>
</dbReference>
<organism evidence="3 4">
    <name type="scientific">Taibaiella lutea</name>
    <dbReference type="NCBI Taxonomy" id="2608001"/>
    <lineage>
        <taxon>Bacteria</taxon>
        <taxon>Pseudomonadati</taxon>
        <taxon>Bacteroidota</taxon>
        <taxon>Chitinophagia</taxon>
        <taxon>Chitinophagales</taxon>
        <taxon>Chitinophagaceae</taxon>
        <taxon>Taibaiella</taxon>
    </lineage>
</organism>
<dbReference type="EMBL" id="VWSH01000004">
    <property type="protein sequence ID" value="KAA5532720.1"/>
    <property type="molecule type" value="Genomic_DNA"/>
</dbReference>
<dbReference type="PANTHER" id="PTHR38593:SF1">
    <property type="entry name" value="BLR2558 PROTEIN"/>
    <property type="match status" value="1"/>
</dbReference>
<sequence>MKKNTIYAFGFMALTIGGLTACNSGTPENDSVDSAQKVNEVTQDNTAPAASTEDADFAVMATNAGMTEIEASKLALNTSSNANVKKYAQMIIDEHTAAGSKLGALATSKNISVPTVLSTDSQDKINDLGKKTGKDFDKAYIDMMVSDHKDAVDAFQKENTNTTDGDLKAFTAETIPVLQKHLDDAKAWQSKM</sequence>
<dbReference type="Pfam" id="PF13628">
    <property type="entry name" value="DUF4142"/>
    <property type="match status" value="1"/>
</dbReference>
<evidence type="ECO:0000313" key="3">
    <source>
        <dbReference type="EMBL" id="KAA5532720.1"/>
    </source>
</evidence>
<keyword evidence="1" id="KW-0732">Signal</keyword>
<proteinExistence type="predicted"/>
<accession>A0A5M6CE36</accession>
<dbReference type="PANTHER" id="PTHR38593">
    <property type="entry name" value="BLR2558 PROTEIN"/>
    <property type="match status" value="1"/>
</dbReference>
<evidence type="ECO:0000259" key="2">
    <source>
        <dbReference type="Pfam" id="PF13628"/>
    </source>
</evidence>
<dbReference type="AlphaFoldDB" id="A0A5M6CE36"/>
<keyword evidence="4" id="KW-1185">Reference proteome</keyword>
<feature type="signal peptide" evidence="1">
    <location>
        <begin position="1"/>
        <end position="21"/>
    </location>
</feature>
<feature type="domain" description="DUF4142" evidence="2">
    <location>
        <begin position="53"/>
        <end position="187"/>
    </location>
</feature>
<name>A0A5M6CE36_9BACT</name>
<evidence type="ECO:0000256" key="1">
    <source>
        <dbReference type="SAM" id="SignalP"/>
    </source>
</evidence>
<dbReference type="PROSITE" id="PS51257">
    <property type="entry name" value="PROKAR_LIPOPROTEIN"/>
    <property type="match status" value="1"/>
</dbReference>
<evidence type="ECO:0000313" key="4">
    <source>
        <dbReference type="Proteomes" id="UP000323632"/>
    </source>
</evidence>
<dbReference type="InterPro" id="IPR012347">
    <property type="entry name" value="Ferritin-like"/>
</dbReference>
<dbReference type="InterPro" id="IPR025419">
    <property type="entry name" value="DUF4142"/>
</dbReference>
<dbReference type="Proteomes" id="UP000323632">
    <property type="component" value="Unassembled WGS sequence"/>
</dbReference>
<gene>
    <name evidence="3" type="ORF">F0919_18240</name>
</gene>
<reference evidence="3 4" key="1">
    <citation type="submission" date="2019-09" db="EMBL/GenBank/DDBJ databases">
        <title>Genome sequence and assembly of Taibaiella sp.</title>
        <authorList>
            <person name="Chhetri G."/>
        </authorList>
    </citation>
    <scope>NUCLEOTIDE SEQUENCE [LARGE SCALE GENOMIC DNA]</scope>
    <source>
        <strain evidence="3 4">KVB11</strain>
    </source>
</reference>
<protein>
    <submittedName>
        <fullName evidence="3">DUF4142 domain-containing protein</fullName>
    </submittedName>
</protein>
<comment type="caution">
    <text evidence="3">The sequence shown here is derived from an EMBL/GenBank/DDBJ whole genome shotgun (WGS) entry which is preliminary data.</text>
</comment>